<reference evidence="7" key="1">
    <citation type="submission" date="2022-07" db="EMBL/GenBank/DDBJ databases">
        <title>Phylogenomic reconstructions and comparative analyses of Kickxellomycotina fungi.</title>
        <authorList>
            <person name="Reynolds N.K."/>
            <person name="Stajich J.E."/>
            <person name="Barry K."/>
            <person name="Grigoriev I.V."/>
            <person name="Crous P."/>
            <person name="Smith M.E."/>
        </authorList>
    </citation>
    <scope>NUCLEOTIDE SEQUENCE</scope>
    <source>
        <strain evidence="7">NRRL 1565</strain>
    </source>
</reference>
<dbReference type="PROSITE" id="PS50302">
    <property type="entry name" value="PUM"/>
    <property type="match status" value="1"/>
</dbReference>
<dbReference type="Gene3D" id="1.25.10.10">
    <property type="entry name" value="Leucine-rich Repeat Variant"/>
    <property type="match status" value="2"/>
</dbReference>
<dbReference type="PANTHER" id="PTHR13102">
    <property type="entry name" value="NUCLEOLAR PROTEIN 9"/>
    <property type="match status" value="1"/>
</dbReference>
<sequence>MGPDKKRKTRRGKRGGDSKRQKDANANKAVSSPQDAMEVDKSATKPEETDSVDNGYTAPPMNPSDSLFYFDTTAKEDDSGSQAEKVSPASYGLVNPDLQAYFKSCEGMLDNPDFETGEDRALFVNNVYNEMKGYELQLTTDHECSRILEKLFRISSEYQIKRFFSITRDDTIRLAIHRFSSHTIQTLLLLSAVALEHEKRRSASSIEAEVEANGDAEQVRTKVPNFEELILELVETLTPHWAFLMSNEYASHIQRVLLLVLTGKPIEDQMNSKNSIKSRRSAKYMEENNGAPVNHRSLSTQRVVPDSFAAALEKLLTTTSDAMSDYTARGFVSNPVGSPVLQLMLQLQAERGELEQPGSLLDKCLMGLLTDAENNENSRRDSTIGMMLEDTVGSHFLQKVLELGSYGLLQTLYSRYFSGKLQKLAFHPISNFVVQSMFANAKSPAQLKSMIAEVMPIVGDLLFKNRPGVVRALTDSCVRLGACYTEIMNGLYTGLGASAGEERKELINLLAFLTPYPDFVKADYNSLQFSIQGSLIIQSILRFPGEAHEPIMESYFGQDRDKIYSWCKDPSGSRIIEAIIASPRSLPKTKRRVLEQFTNKFADLAVNKYGSHIVDACWNVADIAFKEKIIKEIIQREARVLDSPFGRIVMRNCGAEQYKRRADEWRQRVRNTEKRKRMFKDIVDVGASASATKRHMVPGGA</sequence>
<dbReference type="GO" id="GO:0000447">
    <property type="term" value="P:endonucleolytic cleavage in ITS1 to separate SSU-rRNA from 5.8S rRNA and LSU-rRNA from tricistronic rRNA transcript (SSU-rRNA, 5.8S rRNA, LSU-rRNA)"/>
    <property type="evidence" value="ECO:0007669"/>
    <property type="project" value="TreeGrafter"/>
</dbReference>
<feature type="repeat" description="Pumilio" evidence="5">
    <location>
        <begin position="596"/>
        <end position="631"/>
    </location>
</feature>
<name>A0A9W8HSA9_9FUNG</name>
<feature type="compositionally biased region" description="Basic residues" evidence="6">
    <location>
        <begin position="1"/>
        <end position="13"/>
    </location>
</feature>
<dbReference type="GO" id="GO:0003723">
    <property type="term" value="F:RNA binding"/>
    <property type="evidence" value="ECO:0007669"/>
    <property type="project" value="InterPro"/>
</dbReference>
<gene>
    <name evidence="7" type="primary">NOP9</name>
    <name evidence="7" type="ORF">H4R20_004288</name>
</gene>
<dbReference type="SUPFAM" id="SSF48371">
    <property type="entry name" value="ARM repeat"/>
    <property type="match status" value="2"/>
</dbReference>
<dbReference type="OrthoDB" id="392571at2759"/>
<evidence type="ECO:0000256" key="2">
    <source>
        <dbReference type="ARBA" id="ARBA00022737"/>
    </source>
</evidence>
<evidence type="ECO:0000313" key="7">
    <source>
        <dbReference type="EMBL" id="KAJ2799812.1"/>
    </source>
</evidence>
<dbReference type="Pfam" id="PF22493">
    <property type="entry name" value="PUF_NOP9"/>
    <property type="match status" value="1"/>
</dbReference>
<dbReference type="SMART" id="SM00025">
    <property type="entry name" value="Pumilio"/>
    <property type="match status" value="6"/>
</dbReference>
<accession>A0A9W8HSA9</accession>
<feature type="compositionally biased region" description="Basic and acidic residues" evidence="6">
    <location>
        <begin position="14"/>
        <end position="25"/>
    </location>
</feature>
<keyword evidence="2" id="KW-0677">Repeat</keyword>
<evidence type="ECO:0000256" key="4">
    <source>
        <dbReference type="ARBA" id="ARBA00031929"/>
    </source>
</evidence>
<dbReference type="GO" id="GO:0000480">
    <property type="term" value="P:endonucleolytic cleavage in 5'-ETS of tricistronic rRNA transcript (SSU-rRNA, 5.8S rRNA, LSU-rRNA)"/>
    <property type="evidence" value="ECO:0007669"/>
    <property type="project" value="TreeGrafter"/>
</dbReference>
<evidence type="ECO:0000256" key="3">
    <source>
        <dbReference type="ARBA" id="ARBA00030932"/>
    </source>
</evidence>
<dbReference type="InterPro" id="IPR011989">
    <property type="entry name" value="ARM-like"/>
</dbReference>
<dbReference type="PANTHER" id="PTHR13102:SF0">
    <property type="entry name" value="NUCLEOLAR PROTEIN 9"/>
    <property type="match status" value="1"/>
</dbReference>
<proteinExistence type="predicted"/>
<feature type="region of interest" description="Disordered" evidence="6">
    <location>
        <begin position="1"/>
        <end position="68"/>
    </location>
</feature>
<comment type="caution">
    <text evidence="7">The sequence shown here is derived from an EMBL/GenBank/DDBJ whole genome shotgun (WGS) entry which is preliminary data.</text>
</comment>
<dbReference type="GO" id="GO:0005730">
    <property type="term" value="C:nucleolus"/>
    <property type="evidence" value="ECO:0007669"/>
    <property type="project" value="TreeGrafter"/>
</dbReference>
<dbReference type="Proteomes" id="UP001140094">
    <property type="component" value="Unassembled WGS sequence"/>
</dbReference>
<organism evidence="7 8">
    <name type="scientific">Coemansia guatemalensis</name>
    <dbReference type="NCBI Taxonomy" id="2761395"/>
    <lineage>
        <taxon>Eukaryota</taxon>
        <taxon>Fungi</taxon>
        <taxon>Fungi incertae sedis</taxon>
        <taxon>Zoopagomycota</taxon>
        <taxon>Kickxellomycotina</taxon>
        <taxon>Kickxellomycetes</taxon>
        <taxon>Kickxellales</taxon>
        <taxon>Kickxellaceae</taxon>
        <taxon>Coemansia</taxon>
    </lineage>
</organism>
<dbReference type="GO" id="GO:0030686">
    <property type="term" value="C:90S preribosome"/>
    <property type="evidence" value="ECO:0007669"/>
    <property type="project" value="TreeGrafter"/>
</dbReference>
<dbReference type="GO" id="GO:0030688">
    <property type="term" value="C:preribosome, small subunit precursor"/>
    <property type="evidence" value="ECO:0007669"/>
    <property type="project" value="TreeGrafter"/>
</dbReference>
<dbReference type="InterPro" id="IPR016024">
    <property type="entry name" value="ARM-type_fold"/>
</dbReference>
<evidence type="ECO:0000313" key="8">
    <source>
        <dbReference type="Proteomes" id="UP001140094"/>
    </source>
</evidence>
<feature type="compositionally biased region" description="Basic and acidic residues" evidence="6">
    <location>
        <begin position="38"/>
        <end position="48"/>
    </location>
</feature>
<evidence type="ECO:0000256" key="6">
    <source>
        <dbReference type="SAM" id="MobiDB-lite"/>
    </source>
</evidence>
<dbReference type="InterPro" id="IPR001313">
    <property type="entry name" value="Pumilio_RNA-bd_rpt"/>
</dbReference>
<dbReference type="InterPro" id="IPR040000">
    <property type="entry name" value="NOP9"/>
</dbReference>
<evidence type="ECO:0000256" key="1">
    <source>
        <dbReference type="ARBA" id="ARBA00016427"/>
    </source>
</evidence>
<evidence type="ECO:0000256" key="5">
    <source>
        <dbReference type="PROSITE-ProRule" id="PRU00317"/>
    </source>
</evidence>
<dbReference type="GO" id="GO:0000472">
    <property type="term" value="P:endonucleolytic cleavage to generate mature 5'-end of SSU-rRNA from (SSU-rRNA, 5.8S rRNA, LSU-rRNA)"/>
    <property type="evidence" value="ECO:0007669"/>
    <property type="project" value="TreeGrafter"/>
</dbReference>
<dbReference type="EMBL" id="JANBUO010001107">
    <property type="protein sequence ID" value="KAJ2799812.1"/>
    <property type="molecule type" value="Genomic_DNA"/>
</dbReference>
<keyword evidence="8" id="KW-1185">Reference proteome</keyword>
<dbReference type="AlphaFoldDB" id="A0A9W8HSA9"/>
<protein>
    <recommendedName>
        <fullName evidence="1">Nucleolar protein 9</fullName>
    </recommendedName>
    <alternativeName>
        <fullName evidence="3 4">Pumilio domain-containing protein NOP9</fullName>
    </alternativeName>
</protein>
<dbReference type="GO" id="GO:0000056">
    <property type="term" value="P:ribosomal small subunit export from nucleus"/>
    <property type="evidence" value="ECO:0007669"/>
    <property type="project" value="TreeGrafter"/>
</dbReference>